<gene>
    <name evidence="8" type="ORF">V3851_08900</name>
</gene>
<sequence length="535" mass="61489">MNRILLLFPPLGNHEHPHLGLPILKGYLAEHGYDSCEIRDYNVVIMDRITRELMTEDSGSFSQSGGNVIQNYDLARNIMKGNSFSDKLKSGWAMDLIGRYLKTVGLYIVNHNIGFDPTSFQEVEKEFQRVDPPTDNNRIIRYIYDEVIPDIAEYNPNVIGISIVFASQVLYSILICRLIKELYPHIKIVLGGAQPTLFWTAFLNSDVFSPYFDGIIREQGEIAFVALLDYWTKGIGKLEDIPNFTYRTDDGLHKVHNVIKSEDMNNIPTPDFRDLPMDLYAYPKLPYQMSRGCYWGLCAFCGYRGCATEYMIASKEKITRDLSILKQRHGIRIFHLMDDAIPPDKMLETAKFIVERELDITYAAFLRAEKGFTKEICDVLYKSGLRGVLFGIESANSRLLKLMDKGLSIRTMKEVLANFSAAGITNYLSIIIGFPTEEREEAMETLDFLKNNKDIYFKAYLTPFRLFTGMTEETEKYEISNVNLNNPVRHDDTGYVSFEYTYTPHKGMQIQEFIEVLREGRKLVDSLPPGPIYFR</sequence>
<evidence type="ECO:0000256" key="4">
    <source>
        <dbReference type="ARBA" id="ARBA00023004"/>
    </source>
</evidence>
<evidence type="ECO:0000313" key="8">
    <source>
        <dbReference type="EMBL" id="MEF2965946.1"/>
    </source>
</evidence>
<dbReference type="InterPro" id="IPR036724">
    <property type="entry name" value="Cobalamin-bd_sf"/>
</dbReference>
<feature type="domain" description="Radical SAM core" evidence="7">
    <location>
        <begin position="279"/>
        <end position="511"/>
    </location>
</feature>
<dbReference type="PROSITE" id="PS51918">
    <property type="entry name" value="RADICAL_SAM"/>
    <property type="match status" value="1"/>
</dbReference>
<keyword evidence="2" id="KW-0949">S-adenosyl-L-methionine</keyword>
<dbReference type="SFLD" id="SFLDG01123">
    <property type="entry name" value="methyltransferase_(Class_B)"/>
    <property type="match status" value="1"/>
</dbReference>
<dbReference type="InterPro" id="IPR034466">
    <property type="entry name" value="Methyltransferase_Class_B"/>
</dbReference>
<proteinExistence type="predicted"/>
<evidence type="ECO:0000256" key="2">
    <source>
        <dbReference type="ARBA" id="ARBA00022691"/>
    </source>
</evidence>
<dbReference type="InterPro" id="IPR007197">
    <property type="entry name" value="rSAM"/>
</dbReference>
<dbReference type="SFLD" id="SFLDS00029">
    <property type="entry name" value="Radical_SAM"/>
    <property type="match status" value="1"/>
</dbReference>
<keyword evidence="9" id="KW-1185">Reference proteome</keyword>
<dbReference type="InterPro" id="IPR006638">
    <property type="entry name" value="Elp3/MiaA/NifB-like_rSAM"/>
</dbReference>
<dbReference type="SUPFAM" id="SSF52242">
    <property type="entry name" value="Cobalamin (vitamin B12)-binding domain"/>
    <property type="match status" value="1"/>
</dbReference>
<evidence type="ECO:0000259" key="6">
    <source>
        <dbReference type="PROSITE" id="PS51332"/>
    </source>
</evidence>
<reference evidence="8 9" key="1">
    <citation type="submission" date="2024-02" db="EMBL/GenBank/DDBJ databases">
        <title>A nitrogen-fixing paenibacillus bacterium.</title>
        <authorList>
            <person name="Zhang W.L."/>
            <person name="Chen S.F."/>
        </authorList>
    </citation>
    <scope>NUCLEOTIDE SEQUENCE [LARGE SCALE GENOMIC DNA]</scope>
    <source>
        <strain evidence="8 9">M1</strain>
    </source>
</reference>
<dbReference type="RefSeq" id="WP_331846169.1">
    <property type="nucleotide sequence ID" value="NZ_JAZHPZ010000003.1"/>
</dbReference>
<evidence type="ECO:0000256" key="5">
    <source>
        <dbReference type="ARBA" id="ARBA00023014"/>
    </source>
</evidence>
<organism evidence="8 9">
    <name type="scientific">Paenibacillus haidiansis</name>
    <dbReference type="NCBI Taxonomy" id="1574488"/>
    <lineage>
        <taxon>Bacteria</taxon>
        <taxon>Bacillati</taxon>
        <taxon>Bacillota</taxon>
        <taxon>Bacilli</taxon>
        <taxon>Bacillales</taxon>
        <taxon>Paenibacillaceae</taxon>
        <taxon>Paenibacillus</taxon>
    </lineage>
</organism>
<dbReference type="InterPro" id="IPR051198">
    <property type="entry name" value="BchE-like"/>
</dbReference>
<dbReference type="InterPro" id="IPR023404">
    <property type="entry name" value="rSAM_horseshoe"/>
</dbReference>
<dbReference type="Gene3D" id="3.80.30.20">
    <property type="entry name" value="tm_1862 like domain"/>
    <property type="match status" value="1"/>
</dbReference>
<evidence type="ECO:0000256" key="1">
    <source>
        <dbReference type="ARBA" id="ARBA00001966"/>
    </source>
</evidence>
<protein>
    <submittedName>
        <fullName evidence="8">Radical SAM protein</fullName>
    </submittedName>
</protein>
<comment type="cofactor">
    <cofactor evidence="1">
        <name>[4Fe-4S] cluster</name>
        <dbReference type="ChEBI" id="CHEBI:49883"/>
    </cofactor>
</comment>
<feature type="domain" description="B12-binding" evidence="6">
    <location>
        <begin position="75"/>
        <end position="238"/>
    </location>
</feature>
<evidence type="ECO:0000259" key="7">
    <source>
        <dbReference type="PROSITE" id="PS51918"/>
    </source>
</evidence>
<evidence type="ECO:0000313" key="9">
    <source>
        <dbReference type="Proteomes" id="UP001306950"/>
    </source>
</evidence>
<evidence type="ECO:0000256" key="3">
    <source>
        <dbReference type="ARBA" id="ARBA00022723"/>
    </source>
</evidence>
<comment type="caution">
    <text evidence="8">The sequence shown here is derived from an EMBL/GenBank/DDBJ whole genome shotgun (WGS) entry which is preliminary data.</text>
</comment>
<dbReference type="Pfam" id="PF02310">
    <property type="entry name" value="B12-binding"/>
    <property type="match status" value="1"/>
</dbReference>
<dbReference type="Pfam" id="PF04055">
    <property type="entry name" value="Radical_SAM"/>
    <property type="match status" value="1"/>
</dbReference>
<dbReference type="InterPro" id="IPR006158">
    <property type="entry name" value="Cobalamin-bd"/>
</dbReference>
<dbReference type="PANTHER" id="PTHR43409">
    <property type="entry name" value="ANAEROBIC MAGNESIUM-PROTOPORPHYRIN IX MONOMETHYL ESTER CYCLASE-RELATED"/>
    <property type="match status" value="1"/>
</dbReference>
<dbReference type="EMBL" id="JAZHPZ010000003">
    <property type="protein sequence ID" value="MEF2965946.1"/>
    <property type="molecule type" value="Genomic_DNA"/>
</dbReference>
<dbReference type="PROSITE" id="PS51332">
    <property type="entry name" value="B12_BINDING"/>
    <property type="match status" value="1"/>
</dbReference>
<dbReference type="SMART" id="SM00729">
    <property type="entry name" value="Elp3"/>
    <property type="match status" value="1"/>
</dbReference>
<dbReference type="Gene3D" id="3.40.50.280">
    <property type="entry name" value="Cobalamin-binding domain"/>
    <property type="match status" value="1"/>
</dbReference>
<dbReference type="InterPro" id="IPR058240">
    <property type="entry name" value="rSAM_sf"/>
</dbReference>
<keyword evidence="3" id="KW-0479">Metal-binding</keyword>
<dbReference type="SUPFAM" id="SSF102114">
    <property type="entry name" value="Radical SAM enzymes"/>
    <property type="match status" value="1"/>
</dbReference>
<name>A0ABU7VQA9_9BACL</name>
<keyword evidence="4" id="KW-0408">Iron</keyword>
<accession>A0ABU7VQA9</accession>
<dbReference type="Proteomes" id="UP001306950">
    <property type="component" value="Unassembled WGS sequence"/>
</dbReference>
<keyword evidence="5" id="KW-0411">Iron-sulfur</keyword>
<dbReference type="SFLD" id="SFLDG01082">
    <property type="entry name" value="B12-binding_domain_containing"/>
    <property type="match status" value="1"/>
</dbReference>